<accession>A0A672RHS0</accession>
<dbReference type="InterPro" id="IPR027523">
    <property type="entry name" value="CLU_prot"/>
</dbReference>
<dbReference type="Ensembl" id="ENSSGRT00000093857.1">
    <property type="protein sequence ID" value="ENSSGRP00000088166.1"/>
    <property type="gene ID" value="ENSSGRG00000043064.1"/>
</dbReference>
<dbReference type="Pfam" id="PF13236">
    <property type="entry name" value="CLU"/>
    <property type="match status" value="1"/>
</dbReference>
<dbReference type="AlphaFoldDB" id="A0A672RHS0"/>
<name>A0A672RHS0_SINGR</name>
<keyword evidence="5" id="KW-1185">Reference proteome</keyword>
<dbReference type="PANTHER" id="PTHR12601">
    <property type="entry name" value="EUKARYOTIC TRANSLATION INITIATION FACTOR 3 SUBUNIT EIF-3"/>
    <property type="match status" value="1"/>
</dbReference>
<feature type="region of interest" description="Disordered" evidence="2">
    <location>
        <begin position="446"/>
        <end position="470"/>
    </location>
</feature>
<dbReference type="PANTHER" id="PTHR12601:SF10">
    <property type="entry name" value="CLUSTERED MITOCHONDRIA PROTEIN HOMOLOG"/>
    <property type="match status" value="1"/>
</dbReference>
<evidence type="ECO:0000313" key="5">
    <source>
        <dbReference type="Proteomes" id="UP000472262"/>
    </source>
</evidence>
<reference evidence="4" key="2">
    <citation type="submission" date="2025-09" db="UniProtKB">
        <authorList>
            <consortium name="Ensembl"/>
        </authorList>
    </citation>
    <scope>IDENTIFICATION</scope>
</reference>
<dbReference type="Pfam" id="PF13424">
    <property type="entry name" value="TPR_12"/>
    <property type="match status" value="2"/>
</dbReference>
<organism evidence="4 5">
    <name type="scientific">Sinocyclocheilus grahami</name>
    <name type="common">Dianchi golden-line fish</name>
    <name type="synonym">Barbus grahami</name>
    <dbReference type="NCBI Taxonomy" id="75366"/>
    <lineage>
        <taxon>Eukaryota</taxon>
        <taxon>Metazoa</taxon>
        <taxon>Chordata</taxon>
        <taxon>Craniata</taxon>
        <taxon>Vertebrata</taxon>
        <taxon>Euteleostomi</taxon>
        <taxon>Actinopterygii</taxon>
        <taxon>Neopterygii</taxon>
        <taxon>Teleostei</taxon>
        <taxon>Ostariophysi</taxon>
        <taxon>Cypriniformes</taxon>
        <taxon>Cyprinidae</taxon>
        <taxon>Cyprininae</taxon>
        <taxon>Sinocyclocheilus</taxon>
    </lineage>
</organism>
<evidence type="ECO:0000313" key="4">
    <source>
        <dbReference type="Ensembl" id="ENSSGRP00000088166.1"/>
    </source>
</evidence>
<dbReference type="InterPro" id="IPR023231">
    <property type="entry name" value="GSKIP_dom_sf"/>
</dbReference>
<dbReference type="GO" id="GO:0048312">
    <property type="term" value="P:intracellular distribution of mitochondria"/>
    <property type="evidence" value="ECO:0007669"/>
    <property type="project" value="TreeGrafter"/>
</dbReference>
<dbReference type="CDD" id="cd15466">
    <property type="entry name" value="CLU-central"/>
    <property type="match status" value="1"/>
</dbReference>
<dbReference type="Pfam" id="PF12807">
    <property type="entry name" value="eIF3_p135"/>
    <property type="match status" value="1"/>
</dbReference>
<evidence type="ECO:0000259" key="3">
    <source>
        <dbReference type="PROSITE" id="PS51823"/>
    </source>
</evidence>
<dbReference type="InterPro" id="IPR025697">
    <property type="entry name" value="CLU_dom"/>
</dbReference>
<protein>
    <submittedName>
        <fullName evidence="4">Clustered mitochondria protein homolog</fullName>
    </submittedName>
</protein>
<dbReference type="FunFam" id="1.25.40.10:FF:000088">
    <property type="entry name" value="Clustered mitochondria (CluA/CLU1) homolog"/>
    <property type="match status" value="1"/>
</dbReference>
<reference evidence="4" key="1">
    <citation type="submission" date="2025-08" db="UniProtKB">
        <authorList>
            <consortium name="Ensembl"/>
        </authorList>
    </citation>
    <scope>IDENTIFICATION</scope>
</reference>
<dbReference type="InterPro" id="IPR011990">
    <property type="entry name" value="TPR-like_helical_dom_sf"/>
</dbReference>
<sequence length="1088" mass="122611">MGLCSKAVLKSGAVPTLQGQSGASDSQPVSKFFIFKEFATDDSNARSACCLSFLRSQMQTWFYVYAARYTTSTTYVFNPKPANPSFLSHSLVELLSQISATFKKNFTALQKKRVQRNPFERIATPFQVYCWTAPQIDHAMDCVRAEDAYTSRLGYEEHIPGQTRDWNEELQTTRELSRKNLPERLLRERAIFKVHSDFAGAATRGAMAVIDGNVMAINPGEETRMQMFIWNNIFFSLGFDVRDHYRELGGDAAAHAAPTNDLNGVRAYSAVDVEGLYTLGTVVVDYRGYRVTAQSIIPGILEREQEQSVIYGSIDFGKTVVSHPKYLELLEKTSRPLKVQHHAVLNEKDTSVELCSSVECKGIIGNDGRHYILDLLRTFPPDLNYLPVEGEELAPESQKLGFPCQHRHRLACLRQELIEAFVEHRYLLFMKMAALQLMQQKANKDKTAALHDTSTADAESESKPQALEASEKVADAGMHFNILWNIFTDPKSREVVLNACKAVGSISNTSFDIRFNPDIFSPGVRFPDDSTEDIQKQKQLLKDAAAFLVSFQAPSFVKDCLDHSSLPMDGATMTEALHQRGINMRYLGTVLEFVDNMPAKAQLEHIYRIGISELITRCAKHIFKTYLQGVELSALSAAVSHFLNCLLSSFPDAVAHLPADELVSRRKSRKRRNRVPGGGDNTAWASLTPSELWKNINSEAQSYYHFNLQCESVDQAVEKYGLQKITLLREISIKTGIQILIKEYNFDSRHKPAFTEEDILNIFPVVKHVNPKASDAFHFFQSGQAKVQQGFLKEGCELINEALNLFNNVYGAMHVEICACLRLLARLNYIMGDHPEALSNQQKAVLMSERVLGIEHPNTVQEYMHLALYCFANGQLSTALKLLYRARYLMLMVCGEDHPEMALLDSNIGLVLHGVMEYDLSLRFLENALANNSKYHGPRSLKVALSHHLVARVYESKAEFRSALQHEKEGYTIYKNQVGEAHEKTKESSEYLKYLTQQAVALQRTMNEIYKNGSNASIMPLKFTAPNMASVLEQLNIINGIIFIPLSQKDLENLKAEVQRRQLMQDSGKIEKQQGGQLELDDKLPVDD</sequence>
<dbReference type="SUPFAM" id="SSF103107">
    <property type="entry name" value="Hypothetical protein c14orf129, hspc210"/>
    <property type="match status" value="1"/>
</dbReference>
<dbReference type="SUPFAM" id="SSF48452">
    <property type="entry name" value="TPR-like"/>
    <property type="match status" value="2"/>
</dbReference>
<dbReference type="GO" id="GO:0003729">
    <property type="term" value="F:mRNA binding"/>
    <property type="evidence" value="ECO:0007669"/>
    <property type="project" value="TreeGrafter"/>
</dbReference>
<evidence type="ECO:0000256" key="2">
    <source>
        <dbReference type="SAM" id="MobiDB-lite"/>
    </source>
</evidence>
<feature type="region of interest" description="Disordered" evidence="2">
    <location>
        <begin position="1065"/>
        <end position="1088"/>
    </location>
</feature>
<evidence type="ECO:0000256" key="1">
    <source>
        <dbReference type="ARBA" id="ARBA00022490"/>
    </source>
</evidence>
<proteinExistence type="predicted"/>
<keyword evidence="1" id="KW-0963">Cytoplasm</keyword>
<dbReference type="Gene3D" id="1.25.40.10">
    <property type="entry name" value="Tetratricopeptide repeat domain"/>
    <property type="match status" value="1"/>
</dbReference>
<dbReference type="PROSITE" id="PS51823">
    <property type="entry name" value="CLU"/>
    <property type="match status" value="1"/>
</dbReference>
<dbReference type="GO" id="GO:0005737">
    <property type="term" value="C:cytoplasm"/>
    <property type="evidence" value="ECO:0007669"/>
    <property type="project" value="TreeGrafter"/>
</dbReference>
<dbReference type="InterPro" id="IPR033646">
    <property type="entry name" value="CLU-central"/>
</dbReference>
<feature type="domain" description="Clu" evidence="3">
    <location>
        <begin position="144"/>
        <end position="386"/>
    </location>
</feature>
<gene>
    <name evidence="4" type="primary">cluha</name>
</gene>
<dbReference type="Proteomes" id="UP000472262">
    <property type="component" value="Unassembled WGS sequence"/>
</dbReference>